<name>A0A1H5MTU3_9FLAO</name>
<proteinExistence type="predicted"/>
<evidence type="ECO:0000313" key="1">
    <source>
        <dbReference type="EMBL" id="SEE92752.1"/>
    </source>
</evidence>
<dbReference type="EMBL" id="FNUG01000003">
    <property type="protein sequence ID" value="SEE92752.1"/>
    <property type="molecule type" value="Genomic_DNA"/>
</dbReference>
<sequence length="73" mass="8772">MKLLRVSRESKGYVVEALRSIRVFKLKIAEKKTIFQKNVDNGTWTHENGKSVSRLQEKTLQRWIRDHQKYIEK</sequence>
<dbReference type="Proteomes" id="UP000199448">
    <property type="component" value="Unassembled WGS sequence"/>
</dbReference>
<keyword evidence="2" id="KW-1185">Reference proteome</keyword>
<evidence type="ECO:0000313" key="2">
    <source>
        <dbReference type="Proteomes" id="UP000199448"/>
    </source>
</evidence>
<accession>A0A1H5MTU3</accession>
<dbReference type="AlphaFoldDB" id="A0A1H5MTU3"/>
<dbReference type="RefSeq" id="WP_093113061.1">
    <property type="nucleotide sequence ID" value="NZ_FNUG01000003.1"/>
</dbReference>
<reference evidence="1 2" key="1">
    <citation type="submission" date="2016-10" db="EMBL/GenBank/DDBJ databases">
        <authorList>
            <person name="de Groot N.N."/>
        </authorList>
    </citation>
    <scope>NUCLEOTIDE SEQUENCE [LARGE SCALE GENOMIC DNA]</scope>
    <source>
        <strain evidence="1 2">DSM 23553</strain>
    </source>
</reference>
<protein>
    <submittedName>
        <fullName evidence="1">Uncharacterized protein</fullName>
    </submittedName>
</protein>
<organism evidence="1 2">
    <name type="scientific">Salinimicrobium catena</name>
    <dbReference type="NCBI Taxonomy" id="390640"/>
    <lineage>
        <taxon>Bacteria</taxon>
        <taxon>Pseudomonadati</taxon>
        <taxon>Bacteroidota</taxon>
        <taxon>Flavobacteriia</taxon>
        <taxon>Flavobacteriales</taxon>
        <taxon>Flavobacteriaceae</taxon>
        <taxon>Salinimicrobium</taxon>
    </lineage>
</organism>
<gene>
    <name evidence="1" type="ORF">SAMN04488034_103104</name>
</gene>